<feature type="non-terminal residue" evidence="1">
    <location>
        <position position="53"/>
    </location>
</feature>
<protein>
    <submittedName>
        <fullName evidence="1">Uncharacterized protein</fullName>
    </submittedName>
</protein>
<dbReference type="AlphaFoldDB" id="A0A5J4QB88"/>
<accession>A0A5J4QB88</accession>
<gene>
    <name evidence="1" type="ORF">EZS27_031947</name>
</gene>
<proteinExistence type="predicted"/>
<sequence length="53" mass="5887">MSMKIKFKYVFLLFTLLGITACDEKEDPVISIDDSSKEITFSAAAGEKIITVK</sequence>
<reference evidence="1" key="1">
    <citation type="submission" date="2019-03" db="EMBL/GenBank/DDBJ databases">
        <title>Single cell metagenomics reveals metabolic interactions within the superorganism composed of flagellate Streblomastix strix and complex community of Bacteroidetes bacteria on its surface.</title>
        <authorList>
            <person name="Treitli S.C."/>
            <person name="Kolisko M."/>
            <person name="Husnik F."/>
            <person name="Keeling P."/>
            <person name="Hampl V."/>
        </authorList>
    </citation>
    <scope>NUCLEOTIDE SEQUENCE</scope>
    <source>
        <strain evidence="1">STM</strain>
    </source>
</reference>
<dbReference type="EMBL" id="SNRY01004341">
    <property type="protein sequence ID" value="KAA6317981.1"/>
    <property type="molecule type" value="Genomic_DNA"/>
</dbReference>
<organism evidence="1">
    <name type="scientific">termite gut metagenome</name>
    <dbReference type="NCBI Taxonomy" id="433724"/>
    <lineage>
        <taxon>unclassified sequences</taxon>
        <taxon>metagenomes</taxon>
        <taxon>organismal metagenomes</taxon>
    </lineage>
</organism>
<name>A0A5J4QB88_9ZZZZ</name>
<evidence type="ECO:0000313" key="1">
    <source>
        <dbReference type="EMBL" id="KAA6317981.1"/>
    </source>
</evidence>
<comment type="caution">
    <text evidence="1">The sequence shown here is derived from an EMBL/GenBank/DDBJ whole genome shotgun (WGS) entry which is preliminary data.</text>
</comment>
<dbReference type="PROSITE" id="PS51257">
    <property type="entry name" value="PROKAR_LIPOPROTEIN"/>
    <property type="match status" value="1"/>
</dbReference>